<dbReference type="Pfam" id="PF03364">
    <property type="entry name" value="Polyketide_cyc"/>
    <property type="match status" value="1"/>
</dbReference>
<dbReference type="CDD" id="cd07817">
    <property type="entry name" value="SRPBCC_8"/>
    <property type="match status" value="1"/>
</dbReference>
<dbReference type="EMBL" id="BMKV01000005">
    <property type="protein sequence ID" value="GGI90324.1"/>
    <property type="molecule type" value="Genomic_DNA"/>
</dbReference>
<accession>A0ABQ2CI14</accession>
<reference evidence="4" key="1">
    <citation type="journal article" date="2019" name="Int. J. Syst. Evol. Microbiol.">
        <title>The Global Catalogue of Microorganisms (GCM) 10K type strain sequencing project: providing services to taxonomists for standard genome sequencing and annotation.</title>
        <authorList>
            <consortium name="The Broad Institute Genomics Platform"/>
            <consortium name="The Broad Institute Genome Sequencing Center for Infectious Disease"/>
            <person name="Wu L."/>
            <person name="Ma J."/>
        </authorList>
    </citation>
    <scope>NUCLEOTIDE SEQUENCE [LARGE SCALE GENOMIC DNA]</scope>
    <source>
        <strain evidence="4">CGMCC 1.3601</strain>
    </source>
</reference>
<protein>
    <recommendedName>
        <fullName evidence="2">Coenzyme Q-binding protein COQ10 START domain-containing protein</fullName>
    </recommendedName>
</protein>
<evidence type="ECO:0000313" key="3">
    <source>
        <dbReference type="EMBL" id="GGI90324.1"/>
    </source>
</evidence>
<proteinExistence type="predicted"/>
<feature type="compositionally biased region" description="Acidic residues" evidence="1">
    <location>
        <begin position="182"/>
        <end position="191"/>
    </location>
</feature>
<dbReference type="PANTHER" id="PTHR33824:SF7">
    <property type="entry name" value="POLYKETIDE CYCLASE_DEHYDRASE AND LIPID TRANSPORT SUPERFAMILY PROTEIN"/>
    <property type="match status" value="1"/>
</dbReference>
<feature type="region of interest" description="Disordered" evidence="1">
    <location>
        <begin position="157"/>
        <end position="220"/>
    </location>
</feature>
<dbReference type="InterPro" id="IPR047137">
    <property type="entry name" value="ORF3"/>
</dbReference>
<name>A0ABQ2CI14_9MICC</name>
<gene>
    <name evidence="3" type="ORF">GCM10007175_29700</name>
</gene>
<keyword evidence="4" id="KW-1185">Reference proteome</keyword>
<dbReference type="Proteomes" id="UP000658754">
    <property type="component" value="Unassembled WGS sequence"/>
</dbReference>
<dbReference type="InterPro" id="IPR005031">
    <property type="entry name" value="COQ10_START"/>
</dbReference>
<dbReference type="PANTHER" id="PTHR33824">
    <property type="entry name" value="POLYKETIDE CYCLASE/DEHYDRASE AND LIPID TRANSPORT SUPERFAMILY PROTEIN"/>
    <property type="match status" value="1"/>
</dbReference>
<dbReference type="InterPro" id="IPR023393">
    <property type="entry name" value="START-like_dom_sf"/>
</dbReference>
<dbReference type="RefSeq" id="WP_188731383.1">
    <property type="nucleotide sequence ID" value="NZ_BMKV01000005.1"/>
</dbReference>
<evidence type="ECO:0000259" key="2">
    <source>
        <dbReference type="Pfam" id="PF03364"/>
    </source>
</evidence>
<dbReference type="Gene3D" id="3.30.530.20">
    <property type="match status" value="1"/>
</dbReference>
<evidence type="ECO:0000313" key="4">
    <source>
        <dbReference type="Proteomes" id="UP000658754"/>
    </source>
</evidence>
<dbReference type="SUPFAM" id="SSF55961">
    <property type="entry name" value="Bet v1-like"/>
    <property type="match status" value="1"/>
</dbReference>
<comment type="caution">
    <text evidence="3">The sequence shown here is derived from an EMBL/GenBank/DDBJ whole genome shotgun (WGS) entry which is preliminary data.</text>
</comment>
<sequence>MSTKVEKRIVVEVPVSAAYSQWTRFEEFPRFMSGVESVTRLDGDRLKWVAHIAGVHRQWEARILEQVPDRKVAWASTEGATNSGSIEFRDLGGSRTELALTLEYQPAGVVEKVGSLLHVVGRQAEHDLKKFKEYIERQPRTTTAGGVSAGEAAAGTVDNAPESRPYNRFEHPFDQTGGLVDLEGESDETADGENYSSGERRRRRHDEGNVPPFGGSLGQH</sequence>
<organism evidence="3 4">
    <name type="scientific">Pseudarthrobacter scleromae</name>
    <dbReference type="NCBI Taxonomy" id="158897"/>
    <lineage>
        <taxon>Bacteria</taxon>
        <taxon>Bacillati</taxon>
        <taxon>Actinomycetota</taxon>
        <taxon>Actinomycetes</taxon>
        <taxon>Micrococcales</taxon>
        <taxon>Micrococcaceae</taxon>
        <taxon>Pseudarthrobacter</taxon>
    </lineage>
</organism>
<feature type="domain" description="Coenzyme Q-binding protein COQ10 START" evidence="2">
    <location>
        <begin position="11"/>
        <end position="130"/>
    </location>
</feature>
<evidence type="ECO:0000256" key="1">
    <source>
        <dbReference type="SAM" id="MobiDB-lite"/>
    </source>
</evidence>